<keyword evidence="2" id="KW-0812">Transmembrane</keyword>
<evidence type="ECO:0000313" key="3">
    <source>
        <dbReference type="EMBL" id="QIW94546.1"/>
    </source>
</evidence>
<reference evidence="3 4" key="1">
    <citation type="journal article" date="2016" name="Sci. Rep.">
        <title>Peltaster fructicola genome reveals evolution from an invasive phytopathogen to an ectophytic parasite.</title>
        <authorList>
            <person name="Xu C."/>
            <person name="Chen H."/>
            <person name="Gleason M.L."/>
            <person name="Xu J.R."/>
            <person name="Liu H."/>
            <person name="Zhang R."/>
            <person name="Sun G."/>
        </authorList>
    </citation>
    <scope>NUCLEOTIDE SEQUENCE [LARGE SCALE GENOMIC DNA]</scope>
    <source>
        <strain evidence="3 4">LNHT1506</strain>
    </source>
</reference>
<evidence type="ECO:0000256" key="1">
    <source>
        <dbReference type="SAM" id="MobiDB-lite"/>
    </source>
</evidence>
<dbReference type="OrthoDB" id="439943at2759"/>
<feature type="region of interest" description="Disordered" evidence="1">
    <location>
        <begin position="567"/>
        <end position="624"/>
    </location>
</feature>
<keyword evidence="4" id="KW-1185">Reference proteome</keyword>
<accession>A0A6H0XIJ9</accession>
<dbReference type="Proteomes" id="UP000503462">
    <property type="component" value="Chromosome 1"/>
</dbReference>
<protein>
    <submittedName>
        <fullName evidence="3">Uncharacterized protein</fullName>
    </submittedName>
</protein>
<feature type="region of interest" description="Disordered" evidence="1">
    <location>
        <begin position="87"/>
        <end position="123"/>
    </location>
</feature>
<name>A0A6H0XIJ9_9PEZI</name>
<feature type="region of interest" description="Disordered" evidence="1">
    <location>
        <begin position="1"/>
        <end position="22"/>
    </location>
</feature>
<feature type="transmembrane region" description="Helical" evidence="2">
    <location>
        <begin position="247"/>
        <end position="268"/>
    </location>
</feature>
<feature type="compositionally biased region" description="Acidic residues" evidence="1">
    <location>
        <begin position="108"/>
        <end position="123"/>
    </location>
</feature>
<dbReference type="AlphaFoldDB" id="A0A6H0XIJ9"/>
<dbReference type="EMBL" id="CP051139">
    <property type="protein sequence ID" value="QIW94546.1"/>
    <property type="molecule type" value="Genomic_DNA"/>
</dbReference>
<organism evidence="3 4">
    <name type="scientific">Peltaster fructicola</name>
    <dbReference type="NCBI Taxonomy" id="286661"/>
    <lineage>
        <taxon>Eukaryota</taxon>
        <taxon>Fungi</taxon>
        <taxon>Dikarya</taxon>
        <taxon>Ascomycota</taxon>
        <taxon>Pezizomycotina</taxon>
        <taxon>Dothideomycetes</taxon>
        <taxon>Dothideomycetes incertae sedis</taxon>
        <taxon>Peltaster</taxon>
    </lineage>
</organism>
<sequence length="631" mass="69489">MAPQEPFTTDNELTDDDVGASSKAPAKYQLDALTFPVLELDSTTLSQPRHSTPPAALSSLGARMADHSSNVSVSSLDDAYDMVDDISDFSSDDHETVSLASTNNRGEEDAEQEHDTEDNMSDEEQTQLLEITAAEHQTVEVPALSQNQAFKVRLPFYNGLAASTDSEHMLDSVTDELETPIQSVITAKAVSPSESTIAENIEPSTLYTVSKESSKAVNDTDPKASTSTWKAKLFEARRSDAFKLLPGWIILLSQLMVWTWLFAIWLRFDPTINSVDSQRSYNGTQRSSELHTSLQHFTGGDGFFKQINYTHLLPEPVVVGTNFLGYPMYGTKDIRYQALAPNHLVVSLPQLPSSGYPTPVTFSVKRGLEAVDANRTQLIKGVHVITVDPNDAHGMLSVSMACTNPELAVSIAHDFGSRLLHLNTYEKACTDISKILAKDVALARHAAKAVSDNIQDDFESRMRLAHSKLQSKSRELTHLAEQASQSLRDAEKASMVLMGDLTKDIVAARKRFYDIYGEALGNFKSLVPTVDTIRRPILLARERSLTITQKIFEKHQAALQHRAITKAAAAHSKHVREPLQRSQESQGNERGGTRIDVPPRSQRKSRKSSGSDELLECGQPGSGPDCVHICF</sequence>
<proteinExistence type="predicted"/>
<evidence type="ECO:0000256" key="2">
    <source>
        <dbReference type="SAM" id="Phobius"/>
    </source>
</evidence>
<evidence type="ECO:0000313" key="4">
    <source>
        <dbReference type="Proteomes" id="UP000503462"/>
    </source>
</evidence>
<keyword evidence="2" id="KW-1133">Transmembrane helix</keyword>
<keyword evidence="2" id="KW-0472">Membrane</keyword>
<gene>
    <name evidence="3" type="ORF">AMS68_000064</name>
</gene>
<feature type="compositionally biased region" description="Polar residues" evidence="1">
    <location>
        <begin position="1"/>
        <end position="11"/>
    </location>
</feature>